<dbReference type="Proteomes" id="UP001253193">
    <property type="component" value="Unassembled WGS sequence"/>
</dbReference>
<dbReference type="AlphaFoldDB" id="A0AAW8Q199"/>
<protein>
    <recommendedName>
        <fullName evidence="3">Phage tail protein</fullName>
    </recommendedName>
</protein>
<evidence type="ECO:0000313" key="2">
    <source>
        <dbReference type="Proteomes" id="UP001253193"/>
    </source>
</evidence>
<dbReference type="EMBL" id="JAUHGG010000003">
    <property type="protein sequence ID" value="MDS1821440.1"/>
    <property type="molecule type" value="Genomic_DNA"/>
</dbReference>
<evidence type="ECO:0008006" key="3">
    <source>
        <dbReference type="Google" id="ProtNLM"/>
    </source>
</evidence>
<evidence type="ECO:0000313" key="1">
    <source>
        <dbReference type="EMBL" id="MDS1821440.1"/>
    </source>
</evidence>
<dbReference type="RefSeq" id="WP_311020328.1">
    <property type="nucleotide sequence ID" value="NZ_JAUHGG010000003.1"/>
</dbReference>
<organism evidence="1 2">
    <name type="scientific">Vibrio parahaemolyticus</name>
    <dbReference type="NCBI Taxonomy" id="670"/>
    <lineage>
        <taxon>Bacteria</taxon>
        <taxon>Pseudomonadati</taxon>
        <taxon>Pseudomonadota</taxon>
        <taxon>Gammaproteobacteria</taxon>
        <taxon>Vibrionales</taxon>
        <taxon>Vibrionaceae</taxon>
        <taxon>Vibrio</taxon>
    </lineage>
</organism>
<sequence length="104" mass="11470">MAKMWTEFSAKVAIGIHDSVAVMELTEKEVTSDGDAVENGCDFAVRNDIEQISAQEWFDYLDIEGIEKVKGQPKAEVGVYEITGKASFDEDSVDYVGVEMNKIG</sequence>
<name>A0AAW8Q199_VIBPH</name>
<proteinExistence type="predicted"/>
<reference evidence="1" key="1">
    <citation type="submission" date="2023-06" db="EMBL/GenBank/DDBJ databases">
        <title>Genomic Diversity of Vibrio spp. and Metagenomic Analysis of Pathogens in Florida Gulf Coastal Waters Following Hurricane Ian.</title>
        <authorList>
            <person name="Brumfield K.D."/>
        </authorList>
    </citation>
    <scope>NUCLEOTIDE SEQUENCE</scope>
    <source>
        <strain evidence="1">WBS2B-138</strain>
    </source>
</reference>
<comment type="caution">
    <text evidence="1">The sequence shown here is derived from an EMBL/GenBank/DDBJ whole genome shotgun (WGS) entry which is preliminary data.</text>
</comment>
<gene>
    <name evidence="1" type="ORF">QX249_12280</name>
</gene>
<accession>A0AAW8Q199</accession>